<reference evidence="2" key="2">
    <citation type="submission" date="2021-08" db="EMBL/GenBank/DDBJ databases">
        <authorList>
            <person name="Tani A."/>
            <person name="Ola A."/>
            <person name="Ogura Y."/>
            <person name="Katsura K."/>
            <person name="Hayashi T."/>
        </authorList>
    </citation>
    <scope>NUCLEOTIDE SEQUENCE</scope>
    <source>
        <strain evidence="2">KCTC 52305</strain>
    </source>
</reference>
<reference evidence="2" key="1">
    <citation type="journal article" date="2021" name="Front. Microbiol.">
        <title>Comprehensive Comparative Genomics and Phenotyping of Methylobacterium Species.</title>
        <authorList>
            <person name="Alessa O."/>
            <person name="Ogura Y."/>
            <person name="Fujitani Y."/>
            <person name="Takami H."/>
            <person name="Hayashi T."/>
            <person name="Sahin N."/>
            <person name="Tani A."/>
        </authorList>
    </citation>
    <scope>NUCLEOTIDE SEQUENCE</scope>
    <source>
        <strain evidence="2">KCTC 52305</strain>
    </source>
</reference>
<dbReference type="Proteomes" id="UP001055167">
    <property type="component" value="Unassembled WGS sequence"/>
</dbReference>
<gene>
    <name evidence="2" type="primary">smtA</name>
    <name evidence="2" type="ORF">OPKNFCMD_4900</name>
</gene>
<dbReference type="InterPro" id="IPR023606">
    <property type="entry name" value="CoA-Trfase_III_dom_1_sf"/>
</dbReference>
<dbReference type="InterPro" id="IPR003673">
    <property type="entry name" value="CoA-Trfase_fam_III"/>
</dbReference>
<sequence length="413" mass="43880">MAEQTTGTGPLSDLRVVEMGQLLAGPFCGQLFADFGAEVIKVEAPGIGDPMREWGQKDAGTALWWPVVARNKKSVEIDAREPDGQALIRDLVARSDVLIENFRPGTLERWGLGYEALAALNPGLVMIRVSGYGQTGPYAHKAGYGSIGEAMGGMRYVVGDPSTPPSRSGISIGDTLAATFACLGGMMAIHARARTGRGQVVDSAIYEAVLAVMESLVTDYDRTGYIRERTGAILPRIAPSNVYPTRDGIFVLIAANMDSVFKRLAAAMGRPELADDPRFATHTARGENQAELDATVSAWTGALGREELGRLLDDHGVPRGDIYRAPEMLEDAHFKARQAIVDVLHPQLGTLKMQNVAPRLSETPGAVRTPGPALGQHNAEVLRDLLGLDAARLEALAGRGVVGAAPPARTAAA</sequence>
<dbReference type="InterPro" id="IPR050483">
    <property type="entry name" value="CoA-transferase_III_domain"/>
</dbReference>
<evidence type="ECO:0000313" key="2">
    <source>
        <dbReference type="EMBL" id="GJD52138.1"/>
    </source>
</evidence>
<name>A0ABQ4R3E2_9HYPH</name>
<comment type="caution">
    <text evidence="2">The sequence shown here is derived from an EMBL/GenBank/DDBJ whole genome shotgun (WGS) entry which is preliminary data.</text>
</comment>
<proteinExistence type="predicted"/>
<dbReference type="EMBL" id="BPQH01000017">
    <property type="protein sequence ID" value="GJD52138.1"/>
    <property type="molecule type" value="Genomic_DNA"/>
</dbReference>
<dbReference type="SUPFAM" id="SSF89796">
    <property type="entry name" value="CoA-transferase family III (CaiB/BaiF)"/>
    <property type="match status" value="1"/>
</dbReference>
<evidence type="ECO:0000313" key="3">
    <source>
        <dbReference type="Proteomes" id="UP001055167"/>
    </source>
</evidence>
<keyword evidence="3" id="KW-1185">Reference proteome</keyword>
<dbReference type="PANTHER" id="PTHR48207">
    <property type="entry name" value="SUCCINATE--HYDROXYMETHYLGLUTARATE COA-TRANSFERASE"/>
    <property type="match status" value="1"/>
</dbReference>
<dbReference type="RefSeq" id="WP_128561689.1">
    <property type="nucleotide sequence ID" value="NZ_BPQH01000017.1"/>
</dbReference>
<dbReference type="PANTHER" id="PTHR48207:SF3">
    <property type="entry name" value="SUCCINATE--HYDROXYMETHYLGLUTARATE COA-TRANSFERASE"/>
    <property type="match status" value="1"/>
</dbReference>
<dbReference type="Pfam" id="PF02515">
    <property type="entry name" value="CoA_transf_3"/>
    <property type="match status" value="1"/>
</dbReference>
<accession>A0ABQ4R3E2</accession>
<keyword evidence="1" id="KW-0808">Transferase</keyword>
<dbReference type="Gene3D" id="3.40.50.10540">
    <property type="entry name" value="Crotonobetainyl-coa:carnitine coa-transferase, domain 1"/>
    <property type="match status" value="1"/>
</dbReference>
<protein>
    <submittedName>
        <fullName evidence="2">Succinyl-CoA--L-malate CoA-transferase alpha subunit</fullName>
    </submittedName>
</protein>
<organism evidence="2 3">
    <name type="scientific">Methylobacterium crusticola</name>
    <dbReference type="NCBI Taxonomy" id="1697972"/>
    <lineage>
        <taxon>Bacteria</taxon>
        <taxon>Pseudomonadati</taxon>
        <taxon>Pseudomonadota</taxon>
        <taxon>Alphaproteobacteria</taxon>
        <taxon>Hyphomicrobiales</taxon>
        <taxon>Methylobacteriaceae</taxon>
        <taxon>Methylobacterium</taxon>
    </lineage>
</organism>
<evidence type="ECO:0000256" key="1">
    <source>
        <dbReference type="ARBA" id="ARBA00022679"/>
    </source>
</evidence>
<dbReference type="InterPro" id="IPR044855">
    <property type="entry name" value="CoA-Trfase_III_dom3_sf"/>
</dbReference>
<dbReference type="Gene3D" id="3.30.1540.10">
    <property type="entry name" value="formyl-coa transferase, domain 3"/>
    <property type="match status" value="1"/>
</dbReference>